<evidence type="ECO:0000313" key="3">
    <source>
        <dbReference type="Proteomes" id="UP000030762"/>
    </source>
</evidence>
<organism evidence="2 3">
    <name type="scientific">Saprolegnia diclina (strain VS20)</name>
    <dbReference type="NCBI Taxonomy" id="1156394"/>
    <lineage>
        <taxon>Eukaryota</taxon>
        <taxon>Sar</taxon>
        <taxon>Stramenopiles</taxon>
        <taxon>Oomycota</taxon>
        <taxon>Saprolegniomycetes</taxon>
        <taxon>Saprolegniales</taxon>
        <taxon>Saprolegniaceae</taxon>
        <taxon>Saprolegnia</taxon>
    </lineage>
</organism>
<dbReference type="GeneID" id="19953523"/>
<dbReference type="OMA" id="QSSEMGQ"/>
<dbReference type="SUPFAM" id="SSF47473">
    <property type="entry name" value="EF-hand"/>
    <property type="match status" value="1"/>
</dbReference>
<keyword evidence="3" id="KW-1185">Reference proteome</keyword>
<dbReference type="PANTHER" id="PTHR20875">
    <property type="entry name" value="EF-HAND CALCIUM-BINDING DOMAIN-CONTAINING PROTEIN 6-RELATED"/>
    <property type="match status" value="1"/>
</dbReference>
<gene>
    <name evidence="2" type="ORF">SDRG_12796</name>
</gene>
<reference evidence="2 3" key="1">
    <citation type="submission" date="2012-04" db="EMBL/GenBank/DDBJ databases">
        <title>The Genome Sequence of Saprolegnia declina VS20.</title>
        <authorList>
            <consortium name="The Broad Institute Genome Sequencing Platform"/>
            <person name="Russ C."/>
            <person name="Nusbaum C."/>
            <person name="Tyler B."/>
            <person name="van West P."/>
            <person name="Dieguez-Uribeondo J."/>
            <person name="de Bruijn I."/>
            <person name="Tripathy S."/>
            <person name="Jiang R."/>
            <person name="Young S.K."/>
            <person name="Zeng Q."/>
            <person name="Gargeya S."/>
            <person name="Fitzgerald M."/>
            <person name="Haas B."/>
            <person name="Abouelleil A."/>
            <person name="Alvarado L."/>
            <person name="Arachchi H.M."/>
            <person name="Berlin A."/>
            <person name="Chapman S.B."/>
            <person name="Goldberg J."/>
            <person name="Griggs A."/>
            <person name="Gujja S."/>
            <person name="Hansen M."/>
            <person name="Howarth C."/>
            <person name="Imamovic A."/>
            <person name="Larimer J."/>
            <person name="McCowen C."/>
            <person name="Montmayeur A."/>
            <person name="Murphy C."/>
            <person name="Neiman D."/>
            <person name="Pearson M."/>
            <person name="Priest M."/>
            <person name="Roberts A."/>
            <person name="Saif S."/>
            <person name="Shea T."/>
            <person name="Sisk P."/>
            <person name="Sykes S."/>
            <person name="Wortman J."/>
            <person name="Nusbaum C."/>
            <person name="Birren B."/>
        </authorList>
    </citation>
    <scope>NUCLEOTIDE SEQUENCE [LARGE SCALE GENOMIC DNA]</scope>
    <source>
        <strain evidence="2 3">VS20</strain>
    </source>
</reference>
<dbReference type="InterPro" id="IPR011992">
    <property type="entry name" value="EF-hand-dom_pair"/>
</dbReference>
<accession>T0RIA6</accession>
<sequence length="476" mass="53649">MGDTRRCFALLLRQVEPDDVFSELQRLDHDDTRCVKARRFIKVLDGLLGNDHSVDLAEVADAFAAKHDEALVNYVAFCTQLQAAMDDDRDHEDDGKKADSSSASERNATTSEASSAPRRHRRKRKSKPDITKRAIRVDPRLEKHRVLKSSIRHKVLHGAKHMATSKDGFDGLRDVLCQADADGSGLLSEAAFVETLLEHMKAPLTAKEMGYLTTNLRHRKRPNAIDYEQIGLFLCVDSEEEASTSGDDNGLRRRQSLDEPHLGSDILSVERDLRARLLQRLPLTTENALATCSHTRRSIFTGAEKFVEACDVFDPLCTNSLSEEGYAKALDYINFNVSTTQLQAILTKFPRDTHSGGVNYAVFLERYGQQYATVKQQKHMKTLLTRLATDPSRDFGPTLLHFKKQLAKCDKRVTGVCAGVVTKTDFVSALTTHETHKWPSKEVQMLVPLFADGPHVQYPTFLAYNYWRTWTVRNTV</sequence>
<dbReference type="InterPro" id="IPR052603">
    <property type="entry name" value="EFCB6"/>
</dbReference>
<feature type="compositionally biased region" description="Basic and acidic residues" evidence="1">
    <location>
        <begin position="87"/>
        <end position="99"/>
    </location>
</feature>
<dbReference type="VEuPathDB" id="FungiDB:SDRG_12796"/>
<dbReference type="EMBL" id="JH767183">
    <property type="protein sequence ID" value="EQC29547.1"/>
    <property type="molecule type" value="Genomic_DNA"/>
</dbReference>
<dbReference type="InParanoid" id="T0RIA6"/>
<name>T0RIA6_SAPDV</name>
<dbReference type="PANTHER" id="PTHR20875:SF0">
    <property type="entry name" value="GH12158P"/>
    <property type="match status" value="1"/>
</dbReference>
<dbReference type="eggNOG" id="ENOG502S2W4">
    <property type="taxonomic scope" value="Eukaryota"/>
</dbReference>
<evidence type="ECO:0000256" key="1">
    <source>
        <dbReference type="SAM" id="MobiDB-lite"/>
    </source>
</evidence>
<protein>
    <submittedName>
        <fullName evidence="2">Uncharacterized protein</fullName>
    </submittedName>
</protein>
<dbReference type="OrthoDB" id="63447at2759"/>
<feature type="region of interest" description="Disordered" evidence="1">
    <location>
        <begin position="87"/>
        <end position="135"/>
    </location>
</feature>
<dbReference type="Gene3D" id="1.10.238.10">
    <property type="entry name" value="EF-hand"/>
    <property type="match status" value="1"/>
</dbReference>
<dbReference type="RefSeq" id="XP_008617099.1">
    <property type="nucleotide sequence ID" value="XM_008618877.1"/>
</dbReference>
<dbReference type="AlphaFoldDB" id="T0RIA6"/>
<feature type="compositionally biased region" description="Basic residues" evidence="1">
    <location>
        <begin position="117"/>
        <end position="126"/>
    </location>
</feature>
<proteinExistence type="predicted"/>
<evidence type="ECO:0000313" key="2">
    <source>
        <dbReference type="EMBL" id="EQC29547.1"/>
    </source>
</evidence>
<dbReference type="Proteomes" id="UP000030762">
    <property type="component" value="Unassembled WGS sequence"/>
</dbReference>